<keyword evidence="2 6" id="KW-0436">Ligase</keyword>
<evidence type="ECO:0000256" key="3">
    <source>
        <dbReference type="SAM" id="Phobius"/>
    </source>
</evidence>
<evidence type="ECO:0000259" key="4">
    <source>
        <dbReference type="Pfam" id="PF00501"/>
    </source>
</evidence>
<name>A0A498D818_9BACI</name>
<keyword evidence="3" id="KW-1133">Transmembrane helix</keyword>
<dbReference type="PANTHER" id="PTHR24096">
    <property type="entry name" value="LONG-CHAIN-FATTY-ACID--COA LIGASE"/>
    <property type="match status" value="1"/>
</dbReference>
<reference evidence="6 7" key="1">
    <citation type="submission" date="2018-10" db="EMBL/GenBank/DDBJ databases">
        <title>Oceanobacillus sp. YLB-02 draft genome.</title>
        <authorList>
            <person name="Yu L."/>
        </authorList>
    </citation>
    <scope>NUCLEOTIDE SEQUENCE [LARGE SCALE GENOMIC DNA]</scope>
    <source>
        <strain evidence="6 7">YLB-02</strain>
    </source>
</reference>
<dbReference type="Pfam" id="PF00501">
    <property type="entry name" value="AMP-binding"/>
    <property type="match status" value="1"/>
</dbReference>
<dbReference type="PROSITE" id="PS00455">
    <property type="entry name" value="AMP_BINDING"/>
    <property type="match status" value="1"/>
</dbReference>
<keyword evidence="7" id="KW-1185">Reference proteome</keyword>
<dbReference type="PANTHER" id="PTHR24096:SF267">
    <property type="entry name" value="MALONATE--COA LIGASE ACSF3, MITOCHONDRIAL"/>
    <property type="match status" value="1"/>
</dbReference>
<dbReference type="Proteomes" id="UP000270219">
    <property type="component" value="Unassembled WGS sequence"/>
</dbReference>
<dbReference type="SUPFAM" id="SSF56801">
    <property type="entry name" value="Acetyl-CoA synthetase-like"/>
    <property type="match status" value="1"/>
</dbReference>
<dbReference type="InterPro" id="IPR025110">
    <property type="entry name" value="AMP-bd_C"/>
</dbReference>
<dbReference type="InterPro" id="IPR045851">
    <property type="entry name" value="AMP-bd_C_sf"/>
</dbReference>
<dbReference type="EMBL" id="RCHR01000002">
    <property type="protein sequence ID" value="RLL46855.1"/>
    <property type="molecule type" value="Genomic_DNA"/>
</dbReference>
<keyword evidence="3" id="KW-0472">Membrane</keyword>
<gene>
    <name evidence="6" type="ORF">D8M04_06555</name>
</gene>
<comment type="similarity">
    <text evidence="1">Belongs to the ATP-dependent AMP-binding enzyme family.</text>
</comment>
<dbReference type="GO" id="GO:0016405">
    <property type="term" value="F:CoA-ligase activity"/>
    <property type="evidence" value="ECO:0007669"/>
    <property type="project" value="TreeGrafter"/>
</dbReference>
<feature type="transmembrane region" description="Helical" evidence="3">
    <location>
        <begin position="101"/>
        <end position="119"/>
    </location>
</feature>
<dbReference type="Gene3D" id="3.40.50.12780">
    <property type="entry name" value="N-terminal domain of ligase-like"/>
    <property type="match status" value="1"/>
</dbReference>
<feature type="domain" description="AMP-dependent synthetase/ligase" evidence="4">
    <location>
        <begin position="45"/>
        <end position="402"/>
    </location>
</feature>
<dbReference type="Pfam" id="PF13193">
    <property type="entry name" value="AMP-binding_C"/>
    <property type="match status" value="1"/>
</dbReference>
<dbReference type="Gene3D" id="3.30.300.30">
    <property type="match status" value="1"/>
</dbReference>
<feature type="domain" description="AMP-binding enzyme C-terminal" evidence="5">
    <location>
        <begin position="454"/>
        <end position="528"/>
    </location>
</feature>
<evidence type="ECO:0000313" key="6">
    <source>
        <dbReference type="EMBL" id="RLL46855.1"/>
    </source>
</evidence>
<dbReference type="AlphaFoldDB" id="A0A498D818"/>
<keyword evidence="3" id="KW-0812">Transmembrane</keyword>
<evidence type="ECO:0000256" key="1">
    <source>
        <dbReference type="ARBA" id="ARBA00006432"/>
    </source>
</evidence>
<protein>
    <submittedName>
        <fullName evidence="6">Long-chain fatty acid--CoA ligase</fullName>
    </submittedName>
</protein>
<evidence type="ECO:0000256" key="2">
    <source>
        <dbReference type="ARBA" id="ARBA00022598"/>
    </source>
</evidence>
<evidence type="ECO:0000313" key="7">
    <source>
        <dbReference type="Proteomes" id="UP000270219"/>
    </source>
</evidence>
<comment type="caution">
    <text evidence="6">The sequence shown here is derived from an EMBL/GenBank/DDBJ whole genome shotgun (WGS) entry which is preliminary data.</text>
</comment>
<accession>A0A498D818</accession>
<dbReference type="FunFam" id="3.30.300.30:FF:000008">
    <property type="entry name" value="2,3-dihydroxybenzoate-AMP ligase"/>
    <property type="match status" value="1"/>
</dbReference>
<evidence type="ECO:0000259" key="5">
    <source>
        <dbReference type="Pfam" id="PF13193"/>
    </source>
</evidence>
<organism evidence="6 7">
    <name type="scientific">Oceanobacillus piezotolerans</name>
    <dbReference type="NCBI Taxonomy" id="2448030"/>
    <lineage>
        <taxon>Bacteria</taxon>
        <taxon>Bacillati</taxon>
        <taxon>Bacillota</taxon>
        <taxon>Bacilli</taxon>
        <taxon>Bacillales</taxon>
        <taxon>Bacillaceae</taxon>
        <taxon>Oceanobacillus</taxon>
    </lineage>
</organism>
<dbReference type="InterPro" id="IPR042099">
    <property type="entry name" value="ANL_N_sf"/>
</dbReference>
<dbReference type="InterPro" id="IPR000873">
    <property type="entry name" value="AMP-dep_synth/lig_dom"/>
</dbReference>
<sequence length="541" mass="61362">MLRKAKITILVTVILERNYTFNHRNLKKGDNMISHNLHSGLSVLAKNKPNETAITFEERKLTYSELYNRAKSIGHSLMNNGIKKGDHVVVYMRNRVEAAEIYFAISMIGAVVVPINYMVKGIDLAALINKSDAKFAFIELQTLKEYNAVLTKLNLLDHKKSVLVGDGEAATSFISYSSFNVNKFEEIDVQVRYEDLACLIYSSGTTSLPKGIMLTHGAMLMRTLKIPNEWSSDYRSVFLITVPLYHSIGFNILYTVPVLGMRVVITREFDPEQTLKLIQDKKVTHSVFVPTQYIMMLKQPSFNQYDLLSLVRLISGGAPINESTKRSIIKEFSCEFSEFFGSSETGSYINLRPESVLTKFTSIGQQVEDAQVRLLDESGNDVGVGVEGEFAVRSSSLFLGYYNQPEETENSFIEGGWFLTGDMGKMDEDGYYYLLDRKKDMIISGGVNIYSKDIEEVLFKHPAVLEAAVIGIPDDIWGESVKAFVVLKKENMITEEELIFHCNNQLSKYQRIKELEFIKDFPRNPSGKILKRQLRTLDQYA</sequence>
<dbReference type="InterPro" id="IPR020845">
    <property type="entry name" value="AMP-binding_CS"/>
</dbReference>
<proteinExistence type="inferred from homology"/>